<reference evidence="2" key="1">
    <citation type="submission" date="2018-04" db="EMBL/GenBank/DDBJ databases">
        <authorList>
            <person name="Liu S."/>
            <person name="Wang Z."/>
            <person name="Li J."/>
        </authorList>
    </citation>
    <scope>NUCLEOTIDE SEQUENCE [LARGE SCALE GENOMIC DNA]</scope>
    <source>
        <strain evidence="2">622</strain>
    </source>
</reference>
<name>A0A2U1TBL7_9MICO</name>
<dbReference type="AlphaFoldDB" id="A0A2U1TBL7"/>
<sequence length="345" mass="36569">MSEKSKLLVTWLVVGVLLVVSAFAAIGALNRDVYGPGAFVGTYLSELAEKDAAAALAMPGVEISKTDLKAAGLPEGASGALLRNATLGSIEEITEIADEEVGDGVHEVTFSYEADGVYGESTFTVAPNGTRFPLIPTWKFEVSPVAVVNLSVEHATAFTVNGFDVDTRAVAPAEQKPAFDNIVNLQVFAPGHYTFETSTDLLESEQEKVLVDVPSDMHEAAVTAGPTAEFVEKAQEAVDAALDTCAEQVVLQPTGCPFGIVIDDRVDGEPTWSMDDYPEVTLEAGAESWLIPSTTGTARIDVDVQSLFDGSITNYKDDVDFTMDGQIYLLSDGSMQALVTGEPTS</sequence>
<protein>
    <submittedName>
        <fullName evidence="1">Uncharacterized protein</fullName>
    </submittedName>
</protein>
<comment type="caution">
    <text evidence="1">The sequence shown here is derived from an EMBL/GenBank/DDBJ whole genome shotgun (WGS) entry which is preliminary data.</text>
</comment>
<proteinExistence type="predicted"/>
<dbReference type="Proteomes" id="UP000244962">
    <property type="component" value="Unassembled WGS sequence"/>
</dbReference>
<dbReference type="RefSeq" id="WP_108963317.1">
    <property type="nucleotide sequence ID" value="NZ_QEFB01000013.1"/>
</dbReference>
<dbReference type="EMBL" id="QEFB01000013">
    <property type="protein sequence ID" value="PWC06292.1"/>
    <property type="molecule type" value="Genomic_DNA"/>
</dbReference>
<gene>
    <name evidence="1" type="ORF">DF223_11855</name>
</gene>
<evidence type="ECO:0000313" key="2">
    <source>
        <dbReference type="Proteomes" id="UP000244962"/>
    </source>
</evidence>
<evidence type="ECO:0000313" key="1">
    <source>
        <dbReference type="EMBL" id="PWC06292.1"/>
    </source>
</evidence>
<organism evidence="1 2">
    <name type="scientific">Mycetocola zhujimingii</name>
    <dbReference type="NCBI Taxonomy" id="2079792"/>
    <lineage>
        <taxon>Bacteria</taxon>
        <taxon>Bacillati</taxon>
        <taxon>Actinomycetota</taxon>
        <taxon>Actinomycetes</taxon>
        <taxon>Micrococcales</taxon>
        <taxon>Microbacteriaceae</taxon>
        <taxon>Mycetocola</taxon>
    </lineage>
</organism>
<accession>A0A2U1TBL7</accession>
<keyword evidence="2" id="KW-1185">Reference proteome</keyword>